<feature type="compositionally biased region" description="Pro residues" evidence="1">
    <location>
        <begin position="101"/>
        <end position="114"/>
    </location>
</feature>
<organism evidence="2 3">
    <name type="scientific">Dibothriocephalus latus</name>
    <name type="common">Fish tapeworm</name>
    <name type="synonym">Diphyllobothrium latum</name>
    <dbReference type="NCBI Taxonomy" id="60516"/>
    <lineage>
        <taxon>Eukaryota</taxon>
        <taxon>Metazoa</taxon>
        <taxon>Spiralia</taxon>
        <taxon>Lophotrochozoa</taxon>
        <taxon>Platyhelminthes</taxon>
        <taxon>Cestoda</taxon>
        <taxon>Eucestoda</taxon>
        <taxon>Diphyllobothriidea</taxon>
        <taxon>Diphyllobothriidae</taxon>
        <taxon>Dibothriocephalus</taxon>
    </lineage>
</organism>
<gene>
    <name evidence="2" type="ORF">DILT_LOCUS19183</name>
</gene>
<reference evidence="2 3" key="1">
    <citation type="submission" date="2018-11" db="EMBL/GenBank/DDBJ databases">
        <authorList>
            <consortium name="Pathogen Informatics"/>
        </authorList>
    </citation>
    <scope>NUCLEOTIDE SEQUENCE [LARGE SCALE GENOMIC DNA]</scope>
</reference>
<protein>
    <submittedName>
        <fullName evidence="2">Uncharacterized protein</fullName>
    </submittedName>
</protein>
<feature type="region of interest" description="Disordered" evidence="1">
    <location>
        <begin position="85"/>
        <end position="121"/>
    </location>
</feature>
<accession>A0A3P7RSQ5</accession>
<evidence type="ECO:0000313" key="3">
    <source>
        <dbReference type="Proteomes" id="UP000281553"/>
    </source>
</evidence>
<feature type="non-terminal residue" evidence="2">
    <location>
        <position position="121"/>
    </location>
</feature>
<evidence type="ECO:0000256" key="1">
    <source>
        <dbReference type="SAM" id="MobiDB-lite"/>
    </source>
</evidence>
<feature type="compositionally biased region" description="Low complexity" evidence="1">
    <location>
        <begin position="90"/>
        <end position="100"/>
    </location>
</feature>
<evidence type="ECO:0000313" key="2">
    <source>
        <dbReference type="EMBL" id="VDN43789.1"/>
    </source>
</evidence>
<keyword evidence="3" id="KW-1185">Reference proteome</keyword>
<name>A0A3P7RSQ5_DIBLA</name>
<dbReference type="Proteomes" id="UP000281553">
    <property type="component" value="Unassembled WGS sequence"/>
</dbReference>
<dbReference type="AlphaFoldDB" id="A0A3P7RSQ5"/>
<dbReference type="EMBL" id="UYRU01109130">
    <property type="protein sequence ID" value="VDN43789.1"/>
    <property type="molecule type" value="Genomic_DNA"/>
</dbReference>
<proteinExistence type="predicted"/>
<sequence length="121" mass="13686">METKILDIFLESVASDEVRREVARNTPTTIKKALEYAQQEEAAFIAVPQRDAVPPMTRDIFGPRPPTTVDVYATRQCQSREIGMQTAQWQMNPPTQMNPPQVNPPQMNPPPPTYPSYGFPQ</sequence>